<dbReference type="Gene3D" id="3.30.450.20">
    <property type="entry name" value="PAS domain"/>
    <property type="match status" value="1"/>
</dbReference>
<dbReference type="Pfam" id="PF08448">
    <property type="entry name" value="PAS_4"/>
    <property type="match status" value="1"/>
</dbReference>
<dbReference type="Proteomes" id="UP001165986">
    <property type="component" value="Unassembled WGS sequence"/>
</dbReference>
<dbReference type="NCBIfam" id="TIGR00229">
    <property type="entry name" value="sensory_box"/>
    <property type="match status" value="1"/>
</dbReference>
<dbReference type="AlphaFoldDB" id="A0AA40SY29"/>
<dbReference type="FunFam" id="3.30.70.270:FF:000001">
    <property type="entry name" value="Diguanylate cyclase domain protein"/>
    <property type="match status" value="1"/>
</dbReference>
<keyword evidence="1" id="KW-0472">Membrane</keyword>
<dbReference type="PROSITE" id="PS50113">
    <property type="entry name" value="PAC"/>
    <property type="match status" value="1"/>
</dbReference>
<keyword evidence="1" id="KW-0812">Transmembrane</keyword>
<dbReference type="Gene3D" id="3.30.70.270">
    <property type="match status" value="1"/>
</dbReference>
<dbReference type="CDD" id="cd00130">
    <property type="entry name" value="PAS"/>
    <property type="match status" value="1"/>
</dbReference>
<dbReference type="PROSITE" id="PS50112">
    <property type="entry name" value="PAS"/>
    <property type="match status" value="1"/>
</dbReference>
<keyword evidence="1" id="KW-1133">Transmembrane helix</keyword>
<dbReference type="PANTHER" id="PTHR46663">
    <property type="entry name" value="DIGUANYLATE CYCLASE DGCT-RELATED"/>
    <property type="match status" value="1"/>
</dbReference>
<reference evidence="5" key="1">
    <citation type="submission" date="2019-07" db="EMBL/GenBank/DDBJ databases">
        <title>Toxilogical consequences of a new and cryptic species of cyanobacteria (Komarekiella delphini-convector) recovered from the epidermis of a bottlenose dolphin and 1500 ft. in the air.</title>
        <authorList>
            <person name="Brown A.O."/>
            <person name="Dvorak P."/>
            <person name="Villanueva C.D."/>
            <person name="Foss A.J."/>
            <person name="Garvey A.D."/>
            <person name="Gibson Q.A."/>
            <person name="Johansen J.R."/>
            <person name="Casamatta D.A."/>
        </authorList>
    </citation>
    <scope>NUCLEOTIDE SEQUENCE</scope>
    <source>
        <strain evidence="5">SJRDD-AB1</strain>
    </source>
</reference>
<dbReference type="InterPro" id="IPR000014">
    <property type="entry name" value="PAS"/>
</dbReference>
<dbReference type="InterPro" id="IPR043128">
    <property type="entry name" value="Rev_trsase/Diguanyl_cyclase"/>
</dbReference>
<dbReference type="PANTHER" id="PTHR46663:SF2">
    <property type="entry name" value="GGDEF DOMAIN-CONTAINING PROTEIN"/>
    <property type="match status" value="1"/>
</dbReference>
<feature type="domain" description="PAS" evidence="2">
    <location>
        <begin position="439"/>
        <end position="509"/>
    </location>
</feature>
<proteinExistence type="predicted"/>
<organism evidence="5 6">
    <name type="scientific">Komarekiella delphini-convector SJRDD-AB1</name>
    <dbReference type="NCBI Taxonomy" id="2593771"/>
    <lineage>
        <taxon>Bacteria</taxon>
        <taxon>Bacillati</taxon>
        <taxon>Cyanobacteriota</taxon>
        <taxon>Cyanophyceae</taxon>
        <taxon>Nostocales</taxon>
        <taxon>Nostocaceae</taxon>
        <taxon>Komarekiella</taxon>
        <taxon>Komarekiella delphini-convector</taxon>
    </lineage>
</organism>
<evidence type="ECO:0000256" key="1">
    <source>
        <dbReference type="SAM" id="Phobius"/>
    </source>
</evidence>
<dbReference type="SMART" id="SM00091">
    <property type="entry name" value="PAS"/>
    <property type="match status" value="1"/>
</dbReference>
<dbReference type="CDD" id="cd01949">
    <property type="entry name" value="GGDEF"/>
    <property type="match status" value="1"/>
</dbReference>
<dbReference type="Pfam" id="PF05226">
    <property type="entry name" value="CHASE2"/>
    <property type="match status" value="1"/>
</dbReference>
<comment type="caution">
    <text evidence="5">The sequence shown here is derived from an EMBL/GenBank/DDBJ whole genome shotgun (WGS) entry which is preliminary data.</text>
</comment>
<feature type="domain" description="PAC" evidence="3">
    <location>
        <begin position="512"/>
        <end position="563"/>
    </location>
</feature>
<dbReference type="SMART" id="SM01080">
    <property type="entry name" value="CHASE2"/>
    <property type="match status" value="1"/>
</dbReference>
<dbReference type="SUPFAM" id="SSF55073">
    <property type="entry name" value="Nucleotide cyclase"/>
    <property type="match status" value="1"/>
</dbReference>
<dbReference type="InterPro" id="IPR029787">
    <property type="entry name" value="Nucleotide_cyclase"/>
</dbReference>
<dbReference type="RefSeq" id="WP_191758646.1">
    <property type="nucleotide sequence ID" value="NZ_VJXY01000017.1"/>
</dbReference>
<name>A0AA40SY29_9NOST</name>
<dbReference type="SUPFAM" id="SSF55785">
    <property type="entry name" value="PYP-like sensor domain (PAS domain)"/>
    <property type="match status" value="1"/>
</dbReference>
<feature type="domain" description="GGDEF" evidence="4">
    <location>
        <begin position="616"/>
        <end position="747"/>
    </location>
</feature>
<dbReference type="InterPro" id="IPR035965">
    <property type="entry name" value="PAS-like_dom_sf"/>
</dbReference>
<evidence type="ECO:0000259" key="4">
    <source>
        <dbReference type="PROSITE" id="PS50887"/>
    </source>
</evidence>
<dbReference type="Pfam" id="PF00990">
    <property type="entry name" value="GGDEF"/>
    <property type="match status" value="1"/>
</dbReference>
<feature type="transmembrane region" description="Helical" evidence="1">
    <location>
        <begin position="385"/>
        <end position="405"/>
    </location>
</feature>
<evidence type="ECO:0000313" key="6">
    <source>
        <dbReference type="Proteomes" id="UP001165986"/>
    </source>
</evidence>
<dbReference type="SMART" id="SM00267">
    <property type="entry name" value="GGDEF"/>
    <property type="match status" value="1"/>
</dbReference>
<gene>
    <name evidence="5" type="ORF">FNW02_16720</name>
</gene>
<dbReference type="InterPro" id="IPR052163">
    <property type="entry name" value="DGC-Regulatory_Protein"/>
</dbReference>
<dbReference type="EMBL" id="VJXY01000017">
    <property type="protein sequence ID" value="MBD6617426.1"/>
    <property type="molecule type" value="Genomic_DNA"/>
</dbReference>
<sequence>MNKQLGKRFVKLMFGLKQPLSRGQKEFITATSVAICVLVLRAIGLFQSLELAALDQFFRLRPNEPPEQRITIVAIDEASLSRVGSWPIPDSDIAKLLQKLNVYKPQAIGLDIYRDLVVPNNDLAEKPVNKELLDAYKSMPNLIGIELLANDKNKNGKNKNVGVAPPLGLNRNQVGFNNVVYDPDGKIRRSLLYWHVNEHRVHESFALKLALLYLKSQGITPTKAASNSEYLQLGKAVFTRFKPNDGAYVRADAGGYQILSNFPKPGCSSPSAEFCGYPQVSMKDVLADKVEENLIRNRIVLIGSTAPSLQDFVFIPYSSRLMGTANPVSGIELQAYFISELISAAVKGRPLLEVCSDLVEDLWIFVWSYVGAATTWRIRHPTTSFISILVSSSVLSLSAYLAFLYGLWIPIIPPLFTFGISAIWMTSHIAHMQEEWKRSKEFLYHVINTIPDPIFVKNEQHQWIVLNEAYCRFIGYPNKLLIEKSDYDFFPKHEADIFRQQDEFVFRTQQPQEHEEEFTDANGQTYQIATKRSLHKDAAGNFFLVGVIRDITQRKRIEEQLKRTAAELFRSNNELKLKEDHLRYLAYHDYLTGLSNRKFFVEQLRESLHWAQINNLLLGLLFIDLDGFKQVNDTLGHEMGDRLLVTIAQRLSHSLRASDTVSRLGGDEFTVILRAIPNVQVAAKVAEKILDSITEPIVLDGYTTRVSASIGISVYPYNSQDSETLIKQADTAMYYAKRLGKNRYEFA</sequence>
<evidence type="ECO:0000259" key="2">
    <source>
        <dbReference type="PROSITE" id="PS50112"/>
    </source>
</evidence>
<accession>A0AA40SY29</accession>
<dbReference type="InterPro" id="IPR007890">
    <property type="entry name" value="CHASE2"/>
</dbReference>
<dbReference type="PROSITE" id="PS50887">
    <property type="entry name" value="GGDEF"/>
    <property type="match status" value="1"/>
</dbReference>
<keyword evidence="6" id="KW-1185">Reference proteome</keyword>
<dbReference type="InterPro" id="IPR013656">
    <property type="entry name" value="PAS_4"/>
</dbReference>
<protein>
    <submittedName>
        <fullName evidence="5">CHASE2 domain-containing protein</fullName>
    </submittedName>
</protein>
<dbReference type="NCBIfam" id="TIGR00254">
    <property type="entry name" value="GGDEF"/>
    <property type="match status" value="1"/>
</dbReference>
<dbReference type="InterPro" id="IPR000160">
    <property type="entry name" value="GGDEF_dom"/>
</dbReference>
<dbReference type="InterPro" id="IPR000700">
    <property type="entry name" value="PAS-assoc_C"/>
</dbReference>
<evidence type="ECO:0000259" key="3">
    <source>
        <dbReference type="PROSITE" id="PS50113"/>
    </source>
</evidence>
<evidence type="ECO:0000313" key="5">
    <source>
        <dbReference type="EMBL" id="MBD6617426.1"/>
    </source>
</evidence>